<dbReference type="PANTHER" id="PTHR30118:SF15">
    <property type="entry name" value="TRANSCRIPTIONAL REGULATORY PROTEIN"/>
    <property type="match status" value="1"/>
</dbReference>
<dbReference type="GO" id="GO:0003677">
    <property type="term" value="F:DNA binding"/>
    <property type="evidence" value="ECO:0007669"/>
    <property type="project" value="UniProtKB-KW"/>
</dbReference>
<organism evidence="6 7">
    <name type="scientific">Leminorella richardii</name>
    <dbReference type="NCBI Taxonomy" id="158841"/>
    <lineage>
        <taxon>Bacteria</taxon>
        <taxon>Pseudomonadati</taxon>
        <taxon>Pseudomonadota</taxon>
        <taxon>Gammaproteobacteria</taxon>
        <taxon>Enterobacterales</taxon>
        <taxon>Budviciaceae</taxon>
        <taxon>Leminorella</taxon>
    </lineage>
</organism>
<dbReference type="KEGG" id="lri:NCTC12151_03133"/>
<dbReference type="InterPro" id="IPR000847">
    <property type="entry name" value="LysR_HTH_N"/>
</dbReference>
<dbReference type="InterPro" id="IPR050389">
    <property type="entry name" value="LysR-type_TF"/>
</dbReference>
<keyword evidence="4" id="KW-0804">Transcription</keyword>
<gene>
    <name evidence="6" type="primary">syrM1_3</name>
    <name evidence="6" type="ORF">NCTC12151_03133</name>
</gene>
<sequence>MNNIRTFDLNLLKALDALLDERSVTRAAAKLSLTQPAVSSMLNRLRDSFGDPLFVRASHGMVPTERALALAKPVKKLLADTDALMQTPAFNPAELEAVFKIACADHDMLALCQPFILELKRRAPHVRIALLSIHRLDVHAMLERGELNLALLDPRMSPPDLRSRRLYEERYVCIMRKGHPAAEQEALSLDAFCSLEHVMASYEGGQFSGVTDDALAKIGRTRRVALSVTSFLLLLSVLKQSDFIAVIPERLAKEAEGIIIVDTPIEVQGYTKIMAWHERSHHDPVQQWLRDLMWEVCGEKGN</sequence>
<dbReference type="GO" id="GO:0003700">
    <property type="term" value="F:DNA-binding transcription factor activity"/>
    <property type="evidence" value="ECO:0007669"/>
    <property type="project" value="InterPro"/>
</dbReference>
<dbReference type="InterPro" id="IPR036388">
    <property type="entry name" value="WH-like_DNA-bd_sf"/>
</dbReference>
<dbReference type="Gene3D" id="3.40.190.10">
    <property type="entry name" value="Periplasmic binding protein-like II"/>
    <property type="match status" value="2"/>
</dbReference>
<dbReference type="PANTHER" id="PTHR30118">
    <property type="entry name" value="HTH-TYPE TRANSCRIPTIONAL REGULATOR LEUO-RELATED"/>
    <property type="match status" value="1"/>
</dbReference>
<dbReference type="OrthoDB" id="8557381at2"/>
<feature type="domain" description="HTH lysR-type" evidence="5">
    <location>
        <begin position="7"/>
        <end position="64"/>
    </location>
</feature>
<evidence type="ECO:0000256" key="4">
    <source>
        <dbReference type="ARBA" id="ARBA00023163"/>
    </source>
</evidence>
<evidence type="ECO:0000259" key="5">
    <source>
        <dbReference type="PROSITE" id="PS50931"/>
    </source>
</evidence>
<dbReference type="Pfam" id="PF03466">
    <property type="entry name" value="LysR_substrate"/>
    <property type="match status" value="1"/>
</dbReference>
<evidence type="ECO:0000313" key="7">
    <source>
        <dbReference type="Proteomes" id="UP000249005"/>
    </source>
</evidence>
<dbReference type="AlphaFoldDB" id="A0A2X4UUK2"/>
<dbReference type="RefSeq" id="WP_111741469.1">
    <property type="nucleotide sequence ID" value="NZ_LR698987.1"/>
</dbReference>
<comment type="similarity">
    <text evidence="1">Belongs to the LysR transcriptional regulatory family.</text>
</comment>
<dbReference type="Pfam" id="PF00126">
    <property type="entry name" value="HTH_1"/>
    <property type="match status" value="1"/>
</dbReference>
<keyword evidence="7" id="KW-1185">Reference proteome</keyword>
<reference evidence="6 7" key="1">
    <citation type="submission" date="2018-06" db="EMBL/GenBank/DDBJ databases">
        <authorList>
            <consortium name="Pathogen Informatics"/>
            <person name="Doyle S."/>
        </authorList>
    </citation>
    <scope>NUCLEOTIDE SEQUENCE [LARGE SCALE GENOMIC DNA]</scope>
    <source>
        <strain evidence="6 7">NCTC12151</strain>
    </source>
</reference>
<evidence type="ECO:0000256" key="1">
    <source>
        <dbReference type="ARBA" id="ARBA00009437"/>
    </source>
</evidence>
<keyword evidence="2" id="KW-0805">Transcription regulation</keyword>
<evidence type="ECO:0000313" key="6">
    <source>
        <dbReference type="EMBL" id="SQI43537.1"/>
    </source>
</evidence>
<accession>A0A2X4UUK2</accession>
<dbReference type="SUPFAM" id="SSF53850">
    <property type="entry name" value="Periplasmic binding protein-like II"/>
    <property type="match status" value="1"/>
</dbReference>
<proteinExistence type="inferred from homology"/>
<keyword evidence="3" id="KW-0238">DNA-binding</keyword>
<name>A0A2X4UUK2_9GAMM</name>
<protein>
    <submittedName>
        <fullName evidence="6">Symbiotic regulator homolog 1</fullName>
    </submittedName>
</protein>
<dbReference type="PRINTS" id="PR00039">
    <property type="entry name" value="HTHLYSR"/>
</dbReference>
<evidence type="ECO:0000256" key="2">
    <source>
        <dbReference type="ARBA" id="ARBA00023015"/>
    </source>
</evidence>
<dbReference type="SUPFAM" id="SSF46785">
    <property type="entry name" value="Winged helix' DNA-binding domain"/>
    <property type="match status" value="1"/>
</dbReference>
<evidence type="ECO:0000256" key="3">
    <source>
        <dbReference type="ARBA" id="ARBA00023125"/>
    </source>
</evidence>
<dbReference type="Proteomes" id="UP000249005">
    <property type="component" value="Chromosome 1"/>
</dbReference>
<dbReference type="EMBL" id="LS483470">
    <property type="protein sequence ID" value="SQI43537.1"/>
    <property type="molecule type" value="Genomic_DNA"/>
</dbReference>
<dbReference type="InterPro" id="IPR005119">
    <property type="entry name" value="LysR_subst-bd"/>
</dbReference>
<dbReference type="Gene3D" id="1.10.10.10">
    <property type="entry name" value="Winged helix-like DNA-binding domain superfamily/Winged helix DNA-binding domain"/>
    <property type="match status" value="1"/>
</dbReference>
<dbReference type="InterPro" id="IPR036390">
    <property type="entry name" value="WH_DNA-bd_sf"/>
</dbReference>
<dbReference type="PROSITE" id="PS50931">
    <property type="entry name" value="HTH_LYSR"/>
    <property type="match status" value="1"/>
</dbReference>